<gene>
    <name evidence="1" type="ORF">QL281_04830</name>
</gene>
<dbReference type="Proteomes" id="UP001229422">
    <property type="component" value="Chromosome"/>
</dbReference>
<proteinExistence type="predicted"/>
<accession>A0AAQ3EQ64</accession>
<name>A0AAQ3EQ64_BACIU</name>
<evidence type="ECO:0000313" key="2">
    <source>
        <dbReference type="Proteomes" id="UP001229422"/>
    </source>
</evidence>
<reference evidence="1" key="1">
    <citation type="submission" date="2023-05" db="EMBL/GenBank/DDBJ databases">
        <title>Complete genome sequence of Bacillus subtilis SRCM117797 isolated from Soybean paste.</title>
        <authorList>
            <person name="Abraha H.B."/>
            <person name="Kim K.-P."/>
            <person name="Ryu M.-S."/>
            <person name="Jeong D.-Y."/>
        </authorList>
    </citation>
    <scope>NUCLEOTIDE SEQUENCE</scope>
    <source>
        <strain evidence="1">SRCM117797</strain>
    </source>
</reference>
<dbReference type="EMBL" id="CP125292">
    <property type="protein sequence ID" value="WHM22405.1"/>
    <property type="molecule type" value="Genomic_DNA"/>
</dbReference>
<sequence length="63" mass="7136">MGVVRNFILGDFACIETEREFVLIMKNKIYGPYENSKFKAMLYALECGLKKNNGGGKTENARN</sequence>
<evidence type="ECO:0000313" key="1">
    <source>
        <dbReference type="EMBL" id="WHM22405.1"/>
    </source>
</evidence>
<organism evidence="1 2">
    <name type="scientific">Bacillus subtilis</name>
    <dbReference type="NCBI Taxonomy" id="1423"/>
    <lineage>
        <taxon>Bacteria</taxon>
        <taxon>Bacillati</taxon>
        <taxon>Bacillota</taxon>
        <taxon>Bacilli</taxon>
        <taxon>Bacillales</taxon>
        <taxon>Bacillaceae</taxon>
        <taxon>Bacillus</taxon>
    </lineage>
</organism>
<dbReference type="RefSeq" id="WP_283010032.1">
    <property type="nucleotide sequence ID" value="NZ_CP125292.1"/>
</dbReference>
<dbReference type="AlphaFoldDB" id="A0AAQ3EQ64"/>
<protein>
    <submittedName>
        <fullName evidence="1">Uncharacterized protein</fullName>
    </submittedName>
</protein>